<evidence type="ECO:0000256" key="5">
    <source>
        <dbReference type="ARBA" id="ARBA00022679"/>
    </source>
</evidence>
<evidence type="ECO:0000313" key="12">
    <source>
        <dbReference type="EMBL" id="CAD9588126.1"/>
    </source>
</evidence>
<dbReference type="GO" id="GO:0000470">
    <property type="term" value="P:maturation of LSU-rRNA"/>
    <property type="evidence" value="ECO:0007669"/>
    <property type="project" value="TreeGrafter"/>
</dbReference>
<feature type="region of interest" description="Disordered" evidence="10">
    <location>
        <begin position="544"/>
        <end position="629"/>
    </location>
</feature>
<dbReference type="Gene3D" id="3.30.70.1170">
    <property type="entry name" value="Sun protein, domain 3"/>
    <property type="match status" value="1"/>
</dbReference>
<keyword evidence="3" id="KW-0690">Ribosome biogenesis</keyword>
<dbReference type="InterPro" id="IPR001678">
    <property type="entry name" value="MeTrfase_RsmB-F_NOP2_dom"/>
</dbReference>
<dbReference type="PANTHER" id="PTHR22807">
    <property type="entry name" value="NOP2 YEAST -RELATED NOL1/NOP2/FMU SUN DOMAIN-CONTAINING"/>
    <property type="match status" value="1"/>
</dbReference>
<name>A0A7S2KX50_9STRA</name>
<evidence type="ECO:0000256" key="7">
    <source>
        <dbReference type="ARBA" id="ARBA00022884"/>
    </source>
</evidence>
<keyword evidence="8" id="KW-0539">Nucleus</keyword>
<dbReference type="InterPro" id="IPR011023">
    <property type="entry name" value="Nop2p"/>
</dbReference>
<feature type="region of interest" description="Disordered" evidence="10">
    <location>
        <begin position="1"/>
        <end position="100"/>
    </location>
</feature>
<dbReference type="Gene3D" id="3.40.50.150">
    <property type="entry name" value="Vaccinia Virus protein VP39"/>
    <property type="match status" value="1"/>
</dbReference>
<evidence type="ECO:0000256" key="4">
    <source>
        <dbReference type="ARBA" id="ARBA00022603"/>
    </source>
</evidence>
<feature type="active site" description="Nucleophile" evidence="9">
    <location>
        <position position="437"/>
    </location>
</feature>
<keyword evidence="6 9" id="KW-0949">S-adenosyl-L-methionine</keyword>
<feature type="compositionally biased region" description="Basic and acidic residues" evidence="10">
    <location>
        <begin position="565"/>
        <end position="587"/>
    </location>
</feature>
<evidence type="ECO:0000256" key="8">
    <source>
        <dbReference type="ARBA" id="ARBA00023242"/>
    </source>
</evidence>
<dbReference type="NCBIfam" id="TIGR00446">
    <property type="entry name" value="nop2p"/>
    <property type="match status" value="1"/>
</dbReference>
<comment type="similarity">
    <text evidence="2 9">Belongs to the class I-like SAM-binding methyltransferase superfamily. RsmB/NOP family.</text>
</comment>
<sequence>MARRKEKKAKPKPQTPPSSSSEEEEASASEFDKSMDAEEESVETEDQNSSSEDEGNVTFTDENSKWLKPVKKSQLLSDDSADEESEEGENSDESEDDDESLMQVERDAMELDMAANLEREEAESELQRTVRDQSSIFHLPTVEELEGDGMERVVPPSEIRARIEDIIEVLADFKQRREEGRSRSEYLDRLKYDMSEFFGCLPELIELFLNMFNPTECLEFLDASDMPRPLVIRTNTLKVRRKDLAQALMKRGINLDPLAKWSKVGLKISESPVPVGATPEYLAGYYMLQSAASMCPVMALSPQPGEKVMDMASAPGGKTSYLAQMMKNTGHILANDLKKERQKATIANLHRLGVKNTVVCCHDGRKLAKMVNRFDRILLDAPCSGLGVISRDQSVKVQRTIKDIERTAHLQKELLLAGIDALNHKSKTGGFMVYSTCSVSVAENEEVVNYILSKRDVKIVNAGLDFGVPGYTRYQHKRFHPSVALTRRFYPHVHNMDGFYVAKIQKLSDWRPGQDKGKPNTEEKIVEEDVEIVNMKEIEKELGLGKKQMKQKESKTAVPSDSEMEVAKSKDDDDQDDKRFNKRDANKKGAKRAMGIKKKLSDKYAKKAPVPKKKKKTNAKVTKPRRHKI</sequence>
<dbReference type="SUPFAM" id="SSF53335">
    <property type="entry name" value="S-adenosyl-L-methionine-dependent methyltransferases"/>
    <property type="match status" value="1"/>
</dbReference>
<dbReference type="InterPro" id="IPR023267">
    <property type="entry name" value="RCMT"/>
</dbReference>
<feature type="compositionally biased region" description="Acidic residues" evidence="10">
    <location>
        <begin position="37"/>
        <end position="55"/>
    </location>
</feature>
<evidence type="ECO:0000256" key="10">
    <source>
        <dbReference type="SAM" id="MobiDB-lite"/>
    </source>
</evidence>
<dbReference type="GO" id="GO:0005730">
    <property type="term" value="C:nucleolus"/>
    <property type="evidence" value="ECO:0007669"/>
    <property type="project" value="UniProtKB-SubCell"/>
</dbReference>
<feature type="binding site" evidence="9">
    <location>
        <position position="336"/>
    </location>
    <ligand>
        <name>S-adenosyl-L-methionine</name>
        <dbReference type="ChEBI" id="CHEBI:59789"/>
    </ligand>
</feature>
<evidence type="ECO:0000256" key="6">
    <source>
        <dbReference type="ARBA" id="ARBA00022691"/>
    </source>
</evidence>
<keyword evidence="4 9" id="KW-0489">Methyltransferase</keyword>
<dbReference type="PROSITE" id="PS51686">
    <property type="entry name" value="SAM_MT_RSMB_NOP"/>
    <property type="match status" value="1"/>
</dbReference>
<dbReference type="GO" id="GO:0070475">
    <property type="term" value="P:rRNA base methylation"/>
    <property type="evidence" value="ECO:0007669"/>
    <property type="project" value="TreeGrafter"/>
</dbReference>
<feature type="domain" description="SAM-dependent MTase RsmB/NOP-type" evidence="11">
    <location>
        <begin position="220"/>
        <end position="507"/>
    </location>
</feature>
<evidence type="ECO:0000256" key="9">
    <source>
        <dbReference type="PROSITE-ProRule" id="PRU01023"/>
    </source>
</evidence>
<feature type="compositionally biased region" description="Acidic residues" evidence="10">
    <location>
        <begin position="79"/>
        <end position="100"/>
    </location>
</feature>
<dbReference type="PRINTS" id="PR02012">
    <property type="entry name" value="RCMTNOP2"/>
</dbReference>
<dbReference type="InterPro" id="IPR023273">
    <property type="entry name" value="RCMT_NOP2"/>
</dbReference>
<dbReference type="PROSITE" id="PS01153">
    <property type="entry name" value="NOL1_NOP2_SUN"/>
    <property type="match status" value="1"/>
</dbReference>
<feature type="binding site" evidence="9">
    <location>
        <position position="380"/>
    </location>
    <ligand>
        <name>S-adenosyl-L-methionine</name>
        <dbReference type="ChEBI" id="CHEBI:59789"/>
    </ligand>
</feature>
<keyword evidence="5 9" id="KW-0808">Transferase</keyword>
<dbReference type="GO" id="GO:0009383">
    <property type="term" value="F:rRNA (cytosine-C5-)-methyltransferase activity"/>
    <property type="evidence" value="ECO:0007669"/>
    <property type="project" value="TreeGrafter"/>
</dbReference>
<feature type="binding site" evidence="9">
    <location>
        <position position="363"/>
    </location>
    <ligand>
        <name>S-adenosyl-L-methionine</name>
        <dbReference type="ChEBI" id="CHEBI:59789"/>
    </ligand>
</feature>
<accession>A0A7S2KX50</accession>
<gene>
    <name evidence="12" type="ORF">LDAN0321_LOCUS12478</name>
</gene>
<evidence type="ECO:0000256" key="3">
    <source>
        <dbReference type="ARBA" id="ARBA00022517"/>
    </source>
</evidence>
<feature type="binding site" evidence="9">
    <location>
        <begin position="312"/>
        <end position="318"/>
    </location>
    <ligand>
        <name>S-adenosyl-L-methionine</name>
        <dbReference type="ChEBI" id="CHEBI:59789"/>
    </ligand>
</feature>
<feature type="compositionally biased region" description="Basic residues" evidence="10">
    <location>
        <begin position="609"/>
        <end position="629"/>
    </location>
</feature>
<evidence type="ECO:0000256" key="2">
    <source>
        <dbReference type="ARBA" id="ARBA00007494"/>
    </source>
</evidence>
<dbReference type="FunFam" id="3.30.70.1170:FF:000009">
    <property type="entry name" value="Nucleolar protein-like"/>
    <property type="match status" value="1"/>
</dbReference>
<evidence type="ECO:0000256" key="1">
    <source>
        <dbReference type="ARBA" id="ARBA00004604"/>
    </source>
</evidence>
<dbReference type="GO" id="GO:0003723">
    <property type="term" value="F:RNA binding"/>
    <property type="evidence" value="ECO:0007669"/>
    <property type="project" value="UniProtKB-UniRule"/>
</dbReference>
<dbReference type="InterPro" id="IPR049560">
    <property type="entry name" value="MeTrfase_RsmB-F_NOP2_cat"/>
</dbReference>
<dbReference type="PANTHER" id="PTHR22807:SF30">
    <property type="entry name" value="28S RRNA (CYTOSINE(4447)-C(5))-METHYLTRANSFERASE-RELATED"/>
    <property type="match status" value="1"/>
</dbReference>
<feature type="compositionally biased region" description="Basic residues" evidence="10">
    <location>
        <begin position="588"/>
        <end position="598"/>
    </location>
</feature>
<dbReference type="InterPro" id="IPR029063">
    <property type="entry name" value="SAM-dependent_MTases_sf"/>
</dbReference>
<protein>
    <recommendedName>
        <fullName evidence="11">SAM-dependent MTase RsmB/NOP-type domain-containing protein</fullName>
    </recommendedName>
</protein>
<dbReference type="EMBL" id="HBGY01019692">
    <property type="protein sequence ID" value="CAD9588126.1"/>
    <property type="molecule type" value="Transcribed_RNA"/>
</dbReference>
<feature type="compositionally biased region" description="Basic residues" evidence="10">
    <location>
        <begin position="1"/>
        <end position="11"/>
    </location>
</feature>
<comment type="subcellular location">
    <subcellularLocation>
        <location evidence="1">Nucleus</location>
        <location evidence="1">Nucleolus</location>
    </subcellularLocation>
</comment>
<dbReference type="Pfam" id="PF01189">
    <property type="entry name" value="Methyltr_RsmB-F"/>
    <property type="match status" value="1"/>
</dbReference>
<dbReference type="InterPro" id="IPR018314">
    <property type="entry name" value="RsmB/NOL1/NOP2-like_CS"/>
</dbReference>
<proteinExistence type="inferred from homology"/>
<reference evidence="12" key="1">
    <citation type="submission" date="2021-01" db="EMBL/GenBank/DDBJ databases">
        <authorList>
            <person name="Corre E."/>
            <person name="Pelletier E."/>
            <person name="Niang G."/>
            <person name="Scheremetjew M."/>
            <person name="Finn R."/>
            <person name="Kale V."/>
            <person name="Holt S."/>
            <person name="Cochrane G."/>
            <person name="Meng A."/>
            <person name="Brown T."/>
            <person name="Cohen L."/>
        </authorList>
    </citation>
    <scope>NUCLEOTIDE SEQUENCE</scope>
    <source>
        <strain evidence="12">B650</strain>
    </source>
</reference>
<keyword evidence="7 9" id="KW-0694">RNA-binding</keyword>
<organism evidence="12">
    <name type="scientific">Leptocylindrus danicus</name>
    <dbReference type="NCBI Taxonomy" id="163516"/>
    <lineage>
        <taxon>Eukaryota</taxon>
        <taxon>Sar</taxon>
        <taxon>Stramenopiles</taxon>
        <taxon>Ochrophyta</taxon>
        <taxon>Bacillariophyta</taxon>
        <taxon>Coscinodiscophyceae</taxon>
        <taxon>Chaetocerotophycidae</taxon>
        <taxon>Leptocylindrales</taxon>
        <taxon>Leptocylindraceae</taxon>
        <taxon>Leptocylindrus</taxon>
    </lineage>
</organism>
<dbReference type="PRINTS" id="PR02008">
    <property type="entry name" value="RCMTFAMILY"/>
</dbReference>
<dbReference type="AlphaFoldDB" id="A0A7S2KX50"/>
<evidence type="ECO:0000259" key="11">
    <source>
        <dbReference type="PROSITE" id="PS51686"/>
    </source>
</evidence>
<feature type="compositionally biased region" description="Basic and acidic residues" evidence="10">
    <location>
        <begin position="544"/>
        <end position="555"/>
    </location>
</feature>